<dbReference type="PANTHER" id="PTHR34857">
    <property type="entry name" value="SLL0384 PROTEIN"/>
    <property type="match status" value="1"/>
</dbReference>
<dbReference type="EMBL" id="CP030926">
    <property type="protein sequence ID" value="AXN37711.1"/>
    <property type="molecule type" value="Genomic_DNA"/>
</dbReference>
<feature type="transmembrane region" description="Helical" evidence="6">
    <location>
        <begin position="244"/>
        <end position="265"/>
    </location>
</feature>
<proteinExistence type="predicted"/>
<organism evidence="7 8">
    <name type="scientific">Peribacillus butanolivorans</name>
    <dbReference type="NCBI Taxonomy" id="421767"/>
    <lineage>
        <taxon>Bacteria</taxon>
        <taxon>Bacillati</taxon>
        <taxon>Bacillota</taxon>
        <taxon>Bacilli</taxon>
        <taxon>Bacillales</taxon>
        <taxon>Bacillaceae</taxon>
        <taxon>Peribacillus</taxon>
    </lineage>
</organism>
<feature type="transmembrane region" description="Helical" evidence="6">
    <location>
        <begin position="118"/>
        <end position="138"/>
    </location>
</feature>
<evidence type="ECO:0000313" key="7">
    <source>
        <dbReference type="EMBL" id="AXN37711.1"/>
    </source>
</evidence>
<evidence type="ECO:0000256" key="4">
    <source>
        <dbReference type="ARBA" id="ARBA00022989"/>
    </source>
</evidence>
<sequence length="266" mass="29927">MEGEIHVDYEFIHSFKKPQLTGNWFLDLNPLTKLNIVIAIAIVSIISKNWQVSVSIIAFYFLLAALAGRLKPFAKLYIKLGLLIGSLLFIMRALFIPGETSLYKFWIFTITQEGINQGIWFSTLVVSICGSIVLYSLVTRTKDLMYALEKLGAPQSTSYIILASFQSIIDLGDRAKLIMDSQRARGIETEGSIFKRVKAFMPIMGPLVLGAITSTEEKAIAMDARAFFAPAKNTHMSELRNVPVWEKTLVVLINLALILFIIWRIF</sequence>
<dbReference type="Proteomes" id="UP000260457">
    <property type="component" value="Chromosome"/>
</dbReference>
<evidence type="ECO:0000256" key="6">
    <source>
        <dbReference type="SAM" id="Phobius"/>
    </source>
</evidence>
<evidence type="ECO:0000256" key="3">
    <source>
        <dbReference type="ARBA" id="ARBA00022692"/>
    </source>
</evidence>
<dbReference type="InterPro" id="IPR051611">
    <property type="entry name" value="ECF_transporter_component"/>
</dbReference>
<comment type="subcellular location">
    <subcellularLocation>
        <location evidence="1">Membrane</location>
        <topology evidence="1">Multi-pass membrane protein</topology>
    </subcellularLocation>
</comment>
<feature type="transmembrane region" description="Helical" evidence="6">
    <location>
        <begin position="24"/>
        <end position="46"/>
    </location>
</feature>
<dbReference type="Pfam" id="PF02361">
    <property type="entry name" value="CbiQ"/>
    <property type="match status" value="1"/>
</dbReference>
<keyword evidence="8" id="KW-1185">Reference proteome</keyword>
<keyword evidence="4 6" id="KW-1133">Transmembrane helix</keyword>
<feature type="transmembrane region" description="Helical" evidence="6">
    <location>
        <begin position="77"/>
        <end position="98"/>
    </location>
</feature>
<keyword evidence="3 6" id="KW-0812">Transmembrane</keyword>
<evidence type="ECO:0000256" key="1">
    <source>
        <dbReference type="ARBA" id="ARBA00004141"/>
    </source>
</evidence>
<feature type="transmembrane region" description="Helical" evidence="6">
    <location>
        <begin position="52"/>
        <end position="70"/>
    </location>
</feature>
<keyword evidence="2" id="KW-1003">Cell membrane</keyword>
<dbReference type="InterPro" id="IPR003339">
    <property type="entry name" value="ABC/ECF_trnsptr_transmembrane"/>
</dbReference>
<reference evidence="7 8" key="1">
    <citation type="submission" date="2018-07" db="EMBL/GenBank/DDBJ databases">
        <title>The molecular basis for the intramolecular migration of carboxyl group in the catabolism of para-hydroxybenzoate via gentisate.</title>
        <authorList>
            <person name="Zhao H."/>
            <person name="Xu Y."/>
            <person name="Lin S."/>
            <person name="Spain J.C."/>
            <person name="Zhou N.-Y."/>
        </authorList>
    </citation>
    <scope>NUCLEOTIDE SEQUENCE [LARGE SCALE GENOMIC DNA]</scope>
    <source>
        <strain evidence="7 8">PHB-7a</strain>
    </source>
</reference>
<evidence type="ECO:0000313" key="8">
    <source>
        <dbReference type="Proteomes" id="UP000260457"/>
    </source>
</evidence>
<dbReference type="CDD" id="cd16914">
    <property type="entry name" value="EcfT"/>
    <property type="match status" value="1"/>
</dbReference>
<protein>
    <submittedName>
        <fullName evidence="7">Energy-coupling factor transporter transmembrane protein EcfT</fullName>
    </submittedName>
</protein>
<name>A0ABM6XIZ1_9BACI</name>
<evidence type="ECO:0000256" key="5">
    <source>
        <dbReference type="ARBA" id="ARBA00023136"/>
    </source>
</evidence>
<dbReference type="PANTHER" id="PTHR34857:SF2">
    <property type="entry name" value="SLL0384 PROTEIN"/>
    <property type="match status" value="1"/>
</dbReference>
<keyword evidence="5 6" id="KW-0472">Membrane</keyword>
<evidence type="ECO:0000256" key="2">
    <source>
        <dbReference type="ARBA" id="ARBA00022475"/>
    </source>
</evidence>
<accession>A0ABM6XIZ1</accession>
<gene>
    <name evidence="7" type="ORF">DTO10_04305</name>
</gene>